<dbReference type="ESTHER" id="azovi-q4itt4">
    <property type="family name" value="VirJ"/>
</dbReference>
<dbReference type="KEGG" id="avn:Avin_18840"/>
<dbReference type="InterPro" id="IPR010333">
    <property type="entry name" value="VirJ"/>
</dbReference>
<keyword evidence="3" id="KW-1185">Reference proteome</keyword>
<dbReference type="Proteomes" id="UP000002424">
    <property type="component" value="Chromosome"/>
</dbReference>
<dbReference type="EMBL" id="CP001157">
    <property type="protein sequence ID" value="ACO78096.1"/>
    <property type="molecule type" value="Genomic_DNA"/>
</dbReference>
<dbReference type="HOGENOM" id="CLU_033710_0_0_6"/>
<evidence type="ECO:0000259" key="1">
    <source>
        <dbReference type="Pfam" id="PF06057"/>
    </source>
</evidence>
<dbReference type="GeneID" id="88185125"/>
<dbReference type="OrthoDB" id="641022at2"/>
<proteinExistence type="predicted"/>
<dbReference type="InterPro" id="IPR011225">
    <property type="entry name" value="IV_sec_VirJ"/>
</dbReference>
<feature type="domain" description="Bacterial virulence" evidence="1">
    <location>
        <begin position="237"/>
        <end position="425"/>
    </location>
</feature>
<dbReference type="AlphaFoldDB" id="C1DDX5"/>
<gene>
    <name evidence="2" type="ordered locus">Avin_18840</name>
</gene>
<evidence type="ECO:0000313" key="3">
    <source>
        <dbReference type="Proteomes" id="UP000002424"/>
    </source>
</evidence>
<dbReference type="Pfam" id="PF06057">
    <property type="entry name" value="VirJ"/>
    <property type="match status" value="1"/>
</dbReference>
<name>C1DDX5_AZOVD</name>
<dbReference type="eggNOG" id="COG3946">
    <property type="taxonomic scope" value="Bacteria"/>
</dbReference>
<dbReference type="RefSeq" id="WP_012700505.1">
    <property type="nucleotide sequence ID" value="NC_012560.1"/>
</dbReference>
<accession>C1DDX5</accession>
<evidence type="ECO:0000313" key="2">
    <source>
        <dbReference type="EMBL" id="ACO78096.1"/>
    </source>
</evidence>
<dbReference type="InterPro" id="IPR029058">
    <property type="entry name" value="AB_hydrolase_fold"/>
</dbReference>
<organism evidence="2 3">
    <name type="scientific">Azotobacter vinelandii (strain DJ / ATCC BAA-1303)</name>
    <dbReference type="NCBI Taxonomy" id="322710"/>
    <lineage>
        <taxon>Bacteria</taxon>
        <taxon>Pseudomonadati</taxon>
        <taxon>Pseudomonadota</taxon>
        <taxon>Gammaproteobacteria</taxon>
        <taxon>Pseudomonadales</taxon>
        <taxon>Pseudomonadaceae</taxon>
        <taxon>Azotobacter</taxon>
    </lineage>
</organism>
<dbReference type="PIRSF" id="PIRSF029063">
    <property type="entry name" value="IV_sec_VirJ"/>
    <property type="match status" value="1"/>
</dbReference>
<protein>
    <recommendedName>
        <fullName evidence="1">Bacterial virulence domain-containing protein</fullName>
    </recommendedName>
</protein>
<sequence>MRRRSALLLLLAALPPIAAGVAWLLLRQPAPSQEQRSLADGSPLQLVEPGGPVRQRVILLLSAEARPRPERLLEMAGAHAARLAVLDQDGADCRRQLRRLDEALAQLGGPADLVAGDGPGAQLAWRWLAAQSDDRAQALSIGFRLDQAACPEALPPEAPHGRWHAIWNDNPDDASARFARAQANADTQIADYGTPVRRLLLDNLGRLLEGRADPLPLVEVPATGVPATGAPAAGAGDTVAIFYSGDGGWRDLDRDVAAELAKRGYPVVGVDCLRYFWNRKSPEQAAADLARILRTYRERWGARRFALIGFSFGADVLPAIYNRLDASDQASVDSLLLLALARSGSFEIQVQGWLGAAGQDAPTAPEMARLPAAKVLCVYGTEEAAESGCTQPQSPGEKLALPGGHHYDHDYPALSERLIAAIRARRDGH</sequence>
<dbReference type="STRING" id="322710.Avin_18840"/>
<dbReference type="EnsemblBacteria" id="ACO78096">
    <property type="protein sequence ID" value="ACO78096"/>
    <property type="gene ID" value="Avin_18840"/>
</dbReference>
<reference evidence="2 3" key="1">
    <citation type="journal article" date="2009" name="J. Bacteriol.">
        <title>Genome sequence of Azotobacter vinelandii, an obligate aerobe specialized to support diverse anaerobic metabolic processes.</title>
        <authorList>
            <person name="Setubal J.C."/>
            <person name="dos Santos P."/>
            <person name="Goldman B.S."/>
            <person name="Ertesvag H."/>
            <person name="Espin G."/>
            <person name="Rubio L.M."/>
            <person name="Valla S."/>
            <person name="Almeida N.F."/>
            <person name="Balasubramanian D."/>
            <person name="Cromes L."/>
            <person name="Curatti L."/>
            <person name="Du Z."/>
            <person name="Godsy E."/>
            <person name="Goodner B."/>
            <person name="Hellner-Burris K."/>
            <person name="Hernandez J.A."/>
            <person name="Houmiel K."/>
            <person name="Imperial J."/>
            <person name="Kennedy C."/>
            <person name="Larson T.J."/>
            <person name="Latreille P."/>
            <person name="Ligon L.S."/>
            <person name="Lu J."/>
            <person name="Maerk M."/>
            <person name="Miller N.M."/>
            <person name="Norton S."/>
            <person name="O'Carroll I.P."/>
            <person name="Paulsen I."/>
            <person name="Raulfs E.C."/>
            <person name="Roemer R."/>
            <person name="Rosser J."/>
            <person name="Segura D."/>
            <person name="Slater S."/>
            <person name="Stricklin S.L."/>
            <person name="Studholme D.J."/>
            <person name="Sun J."/>
            <person name="Viana C.J."/>
            <person name="Wallin E."/>
            <person name="Wang B."/>
            <person name="Wheeler C."/>
            <person name="Zhu H."/>
            <person name="Dean D.R."/>
            <person name="Dixon R."/>
            <person name="Wood D."/>
        </authorList>
    </citation>
    <scope>NUCLEOTIDE SEQUENCE [LARGE SCALE GENOMIC DNA]</scope>
    <source>
        <strain evidence="3">DJ / ATCC BAA-1303</strain>
    </source>
</reference>
<dbReference type="Gene3D" id="3.40.50.1820">
    <property type="entry name" value="alpha/beta hydrolase"/>
    <property type="match status" value="1"/>
</dbReference>
<dbReference type="SUPFAM" id="SSF53474">
    <property type="entry name" value="alpha/beta-Hydrolases"/>
    <property type="match status" value="1"/>
</dbReference>